<proteinExistence type="predicted"/>
<sequence length="296" mass="32297">MNDIILVGSSRGSEGQRRDRIGFVFRAVPKLYSADGIAFCVEEILQNDITTDVDPAFAVMAAQPQHRISTNAQREWQNVSLDVFVDRRFDIDGATRAHIDGVGVSGIGRFRAEIYREVTAGGLIDIRAARVVYAGARRHGYRVVRFGHDWPWWQACQGIEVHDIAEAVDDRVNGLGIGGDRPGAELDGEAFTGYEAAVRRENNVAQQGIGQSNAADPRTAVGNDIMTGIRCGREDRSGPDADQNIVAQPSIEGLPAMNDIVVSATTDIKIGNDQTIGTKRRVRFRIGQDIKLPASQ</sequence>
<keyword evidence="2" id="KW-1185">Reference proteome</keyword>
<name>A0ABU9YI43_9PROT</name>
<comment type="caution">
    <text evidence="1">The sequence shown here is derived from an EMBL/GenBank/DDBJ whole genome shotgun (WGS) entry which is preliminary data.</text>
</comment>
<dbReference type="Proteomes" id="UP001413721">
    <property type="component" value="Unassembled WGS sequence"/>
</dbReference>
<reference evidence="1 2" key="1">
    <citation type="submission" date="2024-03" db="EMBL/GenBank/DDBJ databases">
        <title>High-quality draft genome sequencing of Tistrella sp. BH-R2-4.</title>
        <authorList>
            <person name="Dong C."/>
        </authorList>
    </citation>
    <scope>NUCLEOTIDE SEQUENCE [LARGE SCALE GENOMIC DNA]</scope>
    <source>
        <strain evidence="1 2">BH-R2-4</strain>
    </source>
</reference>
<gene>
    <name evidence="1" type="ORF">WG926_08360</name>
</gene>
<dbReference type="RefSeq" id="WP_345937117.1">
    <property type="nucleotide sequence ID" value="NZ_JBBKTW010000003.1"/>
</dbReference>
<dbReference type="EMBL" id="JBBKTW010000003">
    <property type="protein sequence ID" value="MEN2988310.1"/>
    <property type="molecule type" value="Genomic_DNA"/>
</dbReference>
<evidence type="ECO:0000313" key="1">
    <source>
        <dbReference type="EMBL" id="MEN2988310.1"/>
    </source>
</evidence>
<evidence type="ECO:0000313" key="2">
    <source>
        <dbReference type="Proteomes" id="UP001413721"/>
    </source>
</evidence>
<accession>A0ABU9YI43</accession>
<protein>
    <submittedName>
        <fullName evidence="1">Uncharacterized protein</fullName>
    </submittedName>
</protein>
<organism evidence="1 2">
    <name type="scientific">Tistrella arctica</name>
    <dbReference type="NCBI Taxonomy" id="3133430"/>
    <lineage>
        <taxon>Bacteria</taxon>
        <taxon>Pseudomonadati</taxon>
        <taxon>Pseudomonadota</taxon>
        <taxon>Alphaproteobacteria</taxon>
        <taxon>Geminicoccales</taxon>
        <taxon>Geminicoccaceae</taxon>
        <taxon>Tistrella</taxon>
    </lineage>
</organism>